<dbReference type="Proteomes" id="UP001590951">
    <property type="component" value="Unassembled WGS sequence"/>
</dbReference>
<dbReference type="SUPFAM" id="SSF56112">
    <property type="entry name" value="Protein kinase-like (PK-like)"/>
    <property type="match status" value="1"/>
</dbReference>
<feature type="compositionally biased region" description="Polar residues" evidence="1">
    <location>
        <begin position="53"/>
        <end position="64"/>
    </location>
</feature>
<keyword evidence="3" id="KW-1185">Reference proteome</keyword>
<dbReference type="InterPro" id="IPR011009">
    <property type="entry name" value="Kinase-like_dom_sf"/>
</dbReference>
<protein>
    <submittedName>
        <fullName evidence="2">Uncharacterized protein</fullName>
    </submittedName>
</protein>
<name>A0ABR4BKS6_9LECA</name>
<dbReference type="EMBL" id="JBHFEH010000007">
    <property type="protein sequence ID" value="KAL2056558.1"/>
    <property type="molecule type" value="Genomic_DNA"/>
</dbReference>
<feature type="region of interest" description="Disordered" evidence="1">
    <location>
        <begin position="1"/>
        <end position="67"/>
    </location>
</feature>
<proteinExistence type="predicted"/>
<feature type="compositionally biased region" description="Polar residues" evidence="1">
    <location>
        <begin position="23"/>
        <end position="32"/>
    </location>
</feature>
<sequence>MSEQKRPITQLWDFSPTVAGDPLQNNSVTPPYTQARKKRAPVDQSKLSPPDPTSYQKDGTSTSKFENKSIEQPIGVTLQGSYDEFMAVDQAGLAMIGSDNNKEPSLVAIKRIKKVDESPVNRIAFTSDHLVQIRNMYEDGDDVVVVYETMDVTLRQLTGILQGPLKAFQIAAICKEVSQPRSRCLEFTHRGEIAAGRPLLPA</sequence>
<comment type="caution">
    <text evidence="2">The sequence shown here is derived from an EMBL/GenBank/DDBJ whole genome shotgun (WGS) entry which is preliminary data.</text>
</comment>
<accession>A0ABR4BKS6</accession>
<gene>
    <name evidence="2" type="ORF">ABVK25_002952</name>
</gene>
<reference evidence="2 3" key="1">
    <citation type="submission" date="2024-09" db="EMBL/GenBank/DDBJ databases">
        <title>Rethinking Asexuality: The Enigmatic Case of Functional Sexual Genes in Lepraria (Stereocaulaceae).</title>
        <authorList>
            <person name="Doellman M."/>
            <person name="Sun Y."/>
            <person name="Barcenas-Pena A."/>
            <person name="Lumbsch H.T."/>
            <person name="Grewe F."/>
        </authorList>
    </citation>
    <scope>NUCLEOTIDE SEQUENCE [LARGE SCALE GENOMIC DNA]</scope>
    <source>
        <strain evidence="2 3">Grewe 0041</strain>
    </source>
</reference>
<evidence type="ECO:0000313" key="2">
    <source>
        <dbReference type="EMBL" id="KAL2056558.1"/>
    </source>
</evidence>
<evidence type="ECO:0000313" key="3">
    <source>
        <dbReference type="Proteomes" id="UP001590951"/>
    </source>
</evidence>
<organism evidence="2 3">
    <name type="scientific">Lepraria finkii</name>
    <dbReference type="NCBI Taxonomy" id="1340010"/>
    <lineage>
        <taxon>Eukaryota</taxon>
        <taxon>Fungi</taxon>
        <taxon>Dikarya</taxon>
        <taxon>Ascomycota</taxon>
        <taxon>Pezizomycotina</taxon>
        <taxon>Lecanoromycetes</taxon>
        <taxon>OSLEUM clade</taxon>
        <taxon>Lecanoromycetidae</taxon>
        <taxon>Lecanorales</taxon>
        <taxon>Lecanorineae</taxon>
        <taxon>Stereocaulaceae</taxon>
        <taxon>Lepraria</taxon>
    </lineage>
</organism>
<evidence type="ECO:0000256" key="1">
    <source>
        <dbReference type="SAM" id="MobiDB-lite"/>
    </source>
</evidence>